<dbReference type="PANTHER" id="PTHR12558">
    <property type="entry name" value="CELL DIVISION CYCLE 16,23,27"/>
    <property type="match status" value="1"/>
</dbReference>
<comment type="caution">
    <text evidence="2">The sequence shown here is derived from an EMBL/GenBank/DDBJ whole genome shotgun (WGS) entry which is preliminary data.</text>
</comment>
<dbReference type="PROSITE" id="PS50005">
    <property type="entry name" value="TPR"/>
    <property type="match status" value="3"/>
</dbReference>
<dbReference type="InterPro" id="IPR019734">
    <property type="entry name" value="TPR_rpt"/>
</dbReference>
<feature type="repeat" description="TPR" evidence="1">
    <location>
        <begin position="384"/>
        <end position="417"/>
    </location>
</feature>
<dbReference type="InterPro" id="IPR011990">
    <property type="entry name" value="TPR-like_helical_dom_sf"/>
</dbReference>
<evidence type="ECO:0000313" key="3">
    <source>
        <dbReference type="Proteomes" id="UP001429564"/>
    </source>
</evidence>
<accession>A0ABX0WAL0</accession>
<dbReference type="Proteomes" id="UP001429564">
    <property type="component" value="Unassembled WGS sequence"/>
</dbReference>
<proteinExistence type="predicted"/>
<protein>
    <recommendedName>
        <fullName evidence="4">Tetratricopeptide repeat protein</fullName>
    </recommendedName>
</protein>
<dbReference type="SUPFAM" id="SSF48452">
    <property type="entry name" value="TPR-like"/>
    <property type="match status" value="3"/>
</dbReference>
<dbReference type="RefSeq" id="WP_167685331.1">
    <property type="nucleotide sequence ID" value="NZ_QHLQ01000020.1"/>
</dbReference>
<evidence type="ECO:0000256" key="1">
    <source>
        <dbReference type="PROSITE-ProRule" id="PRU00339"/>
    </source>
</evidence>
<feature type="repeat" description="TPR" evidence="1">
    <location>
        <begin position="346"/>
        <end position="379"/>
    </location>
</feature>
<keyword evidence="1" id="KW-0802">TPR repeat</keyword>
<gene>
    <name evidence="2" type="ORF">DL239_17060</name>
</gene>
<name>A0ABX0WAL0_9RHOB</name>
<feature type="repeat" description="TPR" evidence="1">
    <location>
        <begin position="453"/>
        <end position="486"/>
    </location>
</feature>
<sequence>MAFGAAAPVVAQEPAGAYLAGRAATYDSDFAAAANYYTRALVRDPQNAVLMESVIFAQMALGELRRAQPVAQRMWDDGINSQIANMAMVGNFAQAQDYQALLDRDLDLQGIGPLVDGLVAAWAHLGKGDESQAMAEFDRVAEDEGLRLFAMYHRALALASMGDFEASEAMFAADDGRLAKITRRAVLARVQVLSQLGRNEQAKEFLTSAFGTQLDPALSVIFDRLTNNETLPFTQAATVTDGIAEVFYTVASALSGEAANDYVLVYARIASVLSPDHIDSVLLSADLLENLGRYDLSEATYKQVKPGHPDYHAAEMGRAEALRRAAKPDAAIEVLEQLTREFPDQANVYSALGDLLRQQEDYAKAVTAYDTALSILDREKASNWFILYARGISYERLQKWDLAEADFRAALELNPDRPEVLNYLGYSLVEKQIKLDEALDMIERAVAARPDSGYIRDSLGWVLYRLGRYDEASMHMEQAVELMPVDPVVNDHLGDVFWAVGRYLEAEFQWKRALSFVDPEDIDSEADPDRIRRKLEIGLDEVLAEEGAEPLKMANDG</sequence>
<evidence type="ECO:0008006" key="4">
    <source>
        <dbReference type="Google" id="ProtNLM"/>
    </source>
</evidence>
<dbReference type="EMBL" id="QHLQ01000020">
    <property type="protein sequence ID" value="NIZ62684.1"/>
    <property type="molecule type" value="Genomic_DNA"/>
</dbReference>
<keyword evidence="3" id="KW-1185">Reference proteome</keyword>
<dbReference type="Pfam" id="PF13432">
    <property type="entry name" value="TPR_16"/>
    <property type="match status" value="2"/>
</dbReference>
<dbReference type="SMART" id="SM00028">
    <property type="entry name" value="TPR"/>
    <property type="match status" value="6"/>
</dbReference>
<dbReference type="Pfam" id="PF13181">
    <property type="entry name" value="TPR_8"/>
    <property type="match status" value="1"/>
</dbReference>
<dbReference type="PANTHER" id="PTHR12558:SF13">
    <property type="entry name" value="CELL DIVISION CYCLE PROTEIN 27 HOMOLOG"/>
    <property type="match status" value="1"/>
</dbReference>
<dbReference type="Gene3D" id="1.25.40.10">
    <property type="entry name" value="Tetratricopeptide repeat domain"/>
    <property type="match status" value="3"/>
</dbReference>
<evidence type="ECO:0000313" key="2">
    <source>
        <dbReference type="EMBL" id="NIZ62684.1"/>
    </source>
</evidence>
<organism evidence="2 3">
    <name type="scientific">Parasedimentitalea denitrificans</name>
    <dbReference type="NCBI Taxonomy" id="2211118"/>
    <lineage>
        <taxon>Bacteria</taxon>
        <taxon>Pseudomonadati</taxon>
        <taxon>Pseudomonadota</taxon>
        <taxon>Alphaproteobacteria</taxon>
        <taxon>Rhodobacterales</taxon>
        <taxon>Paracoccaceae</taxon>
        <taxon>Parasedimentitalea</taxon>
    </lineage>
</organism>
<reference evidence="2 3" key="1">
    <citation type="submission" date="2018-05" db="EMBL/GenBank/DDBJ databases">
        <authorList>
            <person name="Zhang Y.-J."/>
        </authorList>
    </citation>
    <scope>NUCLEOTIDE SEQUENCE [LARGE SCALE GENOMIC DNA]</scope>
    <source>
        <strain evidence="2 3">CY04</strain>
    </source>
</reference>